<dbReference type="EMBL" id="CAJFCJ010000001">
    <property type="protein sequence ID" value="CAD5110639.1"/>
    <property type="molecule type" value="Genomic_DNA"/>
</dbReference>
<comment type="caution">
    <text evidence="1">The sequence shown here is derived from an EMBL/GenBank/DDBJ whole genome shotgun (WGS) entry which is preliminary data.</text>
</comment>
<evidence type="ECO:0000313" key="2">
    <source>
        <dbReference type="Proteomes" id="UP000549394"/>
    </source>
</evidence>
<keyword evidence="2" id="KW-1185">Reference proteome</keyword>
<dbReference type="Pfam" id="PF11901">
    <property type="entry name" value="DM9"/>
    <property type="match status" value="2"/>
</dbReference>
<name>A0A7I8V3D5_9ANNE</name>
<proteinExistence type="predicted"/>
<gene>
    <name evidence="1" type="ORF">DGYR_LOCUS16</name>
</gene>
<organism evidence="1 2">
    <name type="scientific">Dimorphilus gyrociliatus</name>
    <dbReference type="NCBI Taxonomy" id="2664684"/>
    <lineage>
        <taxon>Eukaryota</taxon>
        <taxon>Metazoa</taxon>
        <taxon>Spiralia</taxon>
        <taxon>Lophotrochozoa</taxon>
        <taxon>Annelida</taxon>
        <taxon>Polychaeta</taxon>
        <taxon>Polychaeta incertae sedis</taxon>
        <taxon>Dinophilidae</taxon>
        <taxon>Dimorphilus</taxon>
    </lineage>
</organism>
<accession>A0A7I8V3D5</accession>
<dbReference type="Proteomes" id="UP000549394">
    <property type="component" value="Unassembled WGS sequence"/>
</dbReference>
<protein>
    <submittedName>
        <fullName evidence="1">DgyrCDS23</fullName>
    </submittedName>
</protein>
<dbReference type="SMART" id="SM00696">
    <property type="entry name" value="DM9"/>
    <property type="match status" value="2"/>
</dbReference>
<dbReference type="OrthoDB" id="2142040at2759"/>
<dbReference type="InterPro" id="IPR006616">
    <property type="entry name" value="DM9_repeat"/>
</dbReference>
<evidence type="ECO:0000313" key="1">
    <source>
        <dbReference type="EMBL" id="CAD5110639.1"/>
    </source>
</evidence>
<dbReference type="AlphaFoldDB" id="A0A7I8V3D5"/>
<dbReference type="PANTHER" id="PTHR31649:SF1">
    <property type="entry name" value="FARNESOIC ACID O-METHYL TRANSFERASE DOMAIN-CONTAINING PROTEIN"/>
    <property type="match status" value="1"/>
</dbReference>
<dbReference type="PANTHER" id="PTHR31649">
    <property type="entry name" value="AGAP009604-PA"/>
    <property type="match status" value="1"/>
</dbReference>
<sequence>MYQPQGHTRPSCWVRSNNGSIPPNAVVAGNDTSGETLFVGRAWYNQVSNFLPGKIVPSHGVCYVPFGGKEIGISEYEVLTQSPHVIYDWISAENGQIPAGAIIGNRKENGKNDFIGRVFHQGGKIPGKIHVDHKCLYYSYAGKELSSKVYEVLVCRMIDV</sequence>
<reference evidence="1 2" key="1">
    <citation type="submission" date="2020-08" db="EMBL/GenBank/DDBJ databases">
        <authorList>
            <person name="Hejnol A."/>
        </authorList>
    </citation>
    <scope>NUCLEOTIDE SEQUENCE [LARGE SCALE GENOMIC DNA]</scope>
</reference>